<dbReference type="CDD" id="cd17369">
    <property type="entry name" value="MFS_ShiA_like"/>
    <property type="match status" value="1"/>
</dbReference>
<evidence type="ECO:0000256" key="1">
    <source>
        <dbReference type="ARBA" id="ARBA00004429"/>
    </source>
</evidence>
<feature type="transmembrane region" description="Helical" evidence="8">
    <location>
        <begin position="247"/>
        <end position="270"/>
    </location>
</feature>
<keyword evidence="7 8" id="KW-0472">Membrane</keyword>
<reference evidence="11" key="1">
    <citation type="journal article" date="2019" name="Int. J. Syst. Evol. Microbiol.">
        <title>The Global Catalogue of Microorganisms (GCM) 10K type strain sequencing project: providing services to taxonomists for standard genome sequencing and annotation.</title>
        <authorList>
            <consortium name="The Broad Institute Genomics Platform"/>
            <consortium name="The Broad Institute Genome Sequencing Center for Infectious Disease"/>
            <person name="Wu L."/>
            <person name="Ma J."/>
        </authorList>
    </citation>
    <scope>NUCLEOTIDE SEQUENCE [LARGE SCALE GENOMIC DNA]</scope>
    <source>
        <strain evidence="11">CGMCC 1.12470</strain>
    </source>
</reference>
<keyword evidence="6 8" id="KW-1133">Transmembrane helix</keyword>
<dbReference type="RefSeq" id="WP_381091132.1">
    <property type="nucleotide sequence ID" value="NZ_JBHUDX010000105.1"/>
</dbReference>
<dbReference type="Gene3D" id="1.20.1250.20">
    <property type="entry name" value="MFS general substrate transporter like domains"/>
    <property type="match status" value="2"/>
</dbReference>
<evidence type="ECO:0000256" key="6">
    <source>
        <dbReference type="ARBA" id="ARBA00022989"/>
    </source>
</evidence>
<dbReference type="Pfam" id="PF07690">
    <property type="entry name" value="MFS_1"/>
    <property type="match status" value="1"/>
</dbReference>
<dbReference type="InterPro" id="IPR005829">
    <property type="entry name" value="Sugar_transporter_CS"/>
</dbReference>
<evidence type="ECO:0000256" key="2">
    <source>
        <dbReference type="ARBA" id="ARBA00022448"/>
    </source>
</evidence>
<dbReference type="NCBIfam" id="TIGR00883">
    <property type="entry name" value="2A0106"/>
    <property type="match status" value="1"/>
</dbReference>
<dbReference type="PANTHER" id="PTHR43045:SF1">
    <property type="entry name" value="SHIKIMATE TRANSPORTER"/>
    <property type="match status" value="1"/>
</dbReference>
<feature type="transmembrane region" description="Helical" evidence="8">
    <location>
        <begin position="29"/>
        <end position="48"/>
    </location>
</feature>
<evidence type="ECO:0000256" key="7">
    <source>
        <dbReference type="ARBA" id="ARBA00023136"/>
    </source>
</evidence>
<dbReference type="EMBL" id="JBHUDX010000105">
    <property type="protein sequence ID" value="MFD1662826.1"/>
    <property type="molecule type" value="Genomic_DNA"/>
</dbReference>
<feature type="domain" description="Major facilitator superfamily (MFS) profile" evidence="9">
    <location>
        <begin position="17"/>
        <end position="432"/>
    </location>
</feature>
<keyword evidence="2" id="KW-0813">Transport</keyword>
<keyword evidence="3" id="KW-1003">Cell membrane</keyword>
<dbReference type="SUPFAM" id="SSF103473">
    <property type="entry name" value="MFS general substrate transporter"/>
    <property type="match status" value="1"/>
</dbReference>
<gene>
    <name evidence="10" type="ORF">ACFSL4_32830</name>
</gene>
<keyword evidence="4" id="KW-0997">Cell inner membrane</keyword>
<dbReference type="PROSITE" id="PS50850">
    <property type="entry name" value="MFS"/>
    <property type="match status" value="1"/>
</dbReference>
<dbReference type="InterPro" id="IPR004736">
    <property type="entry name" value="MHS_symport"/>
</dbReference>
<feature type="transmembrane region" description="Helical" evidence="8">
    <location>
        <begin position="377"/>
        <end position="401"/>
    </location>
</feature>
<dbReference type="InterPro" id="IPR036259">
    <property type="entry name" value="MFS_trans_sf"/>
</dbReference>
<dbReference type="InterPro" id="IPR020846">
    <property type="entry name" value="MFS_dom"/>
</dbReference>
<dbReference type="InterPro" id="IPR011701">
    <property type="entry name" value="MFS"/>
</dbReference>
<dbReference type="Proteomes" id="UP001597261">
    <property type="component" value="Unassembled WGS sequence"/>
</dbReference>
<sequence>MTRTNVSPPARTSARRVLVGSFVGTAVEWYDYFIYGMAAALVFGPQFFPQFSPAAGTLASFATYSVGFAARPLGGIVMGHFGDRIGRKSMLVLSLAVMGLATTGIGLLPTYSAIGVWAPVLLVVLRFVQGLGVGGEWGGAVLMAVEHAPDGRRGFYGSFPQMGVPGGLILANIVFLTTSQGLGTAAFTDWGWRIPFLASALLILVGLVIRARIEESPEFAAVKRDASDERPARLPIAEVLRHQWRDVLLAGGTFVANNAIGYIFMAYTLAYGTKVLGLSRNTMLAVILVGAAAWLVTIAGAAVLSDRLGRRPVFLAGSLGLVAAAAVFFPLLDSASVPVVVLAFLVMAVMLGFTYGPQAALFSELFPAKLRYSGSSLGYQLGAVLGGGIAPTVATALYGINGQSWPITLYLVLIASFSLVCLFVLTRRPREKTPAPESGPEALPTLQA</sequence>
<keyword evidence="5 8" id="KW-0812">Transmembrane</keyword>
<name>A0ABW4J1N9_9ACTN</name>
<feature type="transmembrane region" description="Helical" evidence="8">
    <location>
        <begin position="54"/>
        <end position="78"/>
    </location>
</feature>
<evidence type="ECO:0000313" key="10">
    <source>
        <dbReference type="EMBL" id="MFD1662826.1"/>
    </source>
</evidence>
<evidence type="ECO:0000256" key="5">
    <source>
        <dbReference type="ARBA" id="ARBA00022692"/>
    </source>
</evidence>
<evidence type="ECO:0000256" key="4">
    <source>
        <dbReference type="ARBA" id="ARBA00022519"/>
    </source>
</evidence>
<feature type="transmembrane region" description="Helical" evidence="8">
    <location>
        <begin position="155"/>
        <end position="178"/>
    </location>
</feature>
<comment type="subcellular location">
    <subcellularLocation>
        <location evidence="1">Cell inner membrane</location>
        <topology evidence="1">Multi-pass membrane protein</topology>
    </subcellularLocation>
</comment>
<evidence type="ECO:0000256" key="8">
    <source>
        <dbReference type="SAM" id="Phobius"/>
    </source>
</evidence>
<organism evidence="10 11">
    <name type="scientific">Streptomyces caeni</name>
    <dbReference type="NCBI Taxonomy" id="2307231"/>
    <lineage>
        <taxon>Bacteria</taxon>
        <taxon>Bacillati</taxon>
        <taxon>Actinomycetota</taxon>
        <taxon>Actinomycetes</taxon>
        <taxon>Kitasatosporales</taxon>
        <taxon>Streptomycetaceae</taxon>
        <taxon>Streptomyces</taxon>
    </lineage>
</organism>
<feature type="transmembrane region" description="Helical" evidence="8">
    <location>
        <begin position="114"/>
        <end position="134"/>
    </location>
</feature>
<feature type="transmembrane region" description="Helical" evidence="8">
    <location>
        <begin position="190"/>
        <end position="209"/>
    </location>
</feature>
<feature type="transmembrane region" description="Helical" evidence="8">
    <location>
        <begin position="407"/>
        <end position="425"/>
    </location>
</feature>
<feature type="transmembrane region" description="Helical" evidence="8">
    <location>
        <begin position="90"/>
        <end position="108"/>
    </location>
</feature>
<feature type="transmembrane region" description="Helical" evidence="8">
    <location>
        <begin position="313"/>
        <end position="331"/>
    </location>
</feature>
<accession>A0ABW4J1N9</accession>
<comment type="caution">
    <text evidence="10">The sequence shown here is derived from an EMBL/GenBank/DDBJ whole genome shotgun (WGS) entry which is preliminary data.</text>
</comment>
<keyword evidence="11" id="KW-1185">Reference proteome</keyword>
<dbReference type="PANTHER" id="PTHR43045">
    <property type="entry name" value="SHIKIMATE TRANSPORTER"/>
    <property type="match status" value="1"/>
</dbReference>
<protein>
    <submittedName>
        <fullName evidence="10">MFS transporter</fullName>
    </submittedName>
</protein>
<evidence type="ECO:0000256" key="3">
    <source>
        <dbReference type="ARBA" id="ARBA00022475"/>
    </source>
</evidence>
<evidence type="ECO:0000313" key="11">
    <source>
        <dbReference type="Proteomes" id="UP001597261"/>
    </source>
</evidence>
<proteinExistence type="predicted"/>
<feature type="transmembrane region" description="Helical" evidence="8">
    <location>
        <begin position="282"/>
        <end position="304"/>
    </location>
</feature>
<dbReference type="PROSITE" id="PS00216">
    <property type="entry name" value="SUGAR_TRANSPORT_1"/>
    <property type="match status" value="1"/>
</dbReference>
<feature type="transmembrane region" description="Helical" evidence="8">
    <location>
        <begin position="337"/>
        <end position="356"/>
    </location>
</feature>
<evidence type="ECO:0000259" key="9">
    <source>
        <dbReference type="PROSITE" id="PS50850"/>
    </source>
</evidence>